<name>A0A8J8SYE7_HALGN</name>
<accession>A0A8J8SYE7</accession>
<evidence type="ECO:0000313" key="1">
    <source>
        <dbReference type="EMBL" id="TNV75437.1"/>
    </source>
</evidence>
<protein>
    <submittedName>
        <fullName evidence="1">Uncharacterized protein</fullName>
    </submittedName>
</protein>
<sequence>MPSLLPISFTRRVGHSFLINFYLHLKSEALYIQESIEGLEHSILPMLIAKHSPNQQQAQSHSLKTNFISASTSLLLAWTKIYSVVHLQALWYLQFSGSLLERRGFYSAQQSITKLDYIRF</sequence>
<keyword evidence="2" id="KW-1185">Reference proteome</keyword>
<dbReference type="AlphaFoldDB" id="A0A8J8SYE7"/>
<evidence type="ECO:0000313" key="2">
    <source>
        <dbReference type="Proteomes" id="UP000785679"/>
    </source>
</evidence>
<dbReference type="Proteomes" id="UP000785679">
    <property type="component" value="Unassembled WGS sequence"/>
</dbReference>
<proteinExistence type="predicted"/>
<organism evidence="1 2">
    <name type="scientific">Halteria grandinella</name>
    <dbReference type="NCBI Taxonomy" id="5974"/>
    <lineage>
        <taxon>Eukaryota</taxon>
        <taxon>Sar</taxon>
        <taxon>Alveolata</taxon>
        <taxon>Ciliophora</taxon>
        <taxon>Intramacronucleata</taxon>
        <taxon>Spirotrichea</taxon>
        <taxon>Stichotrichia</taxon>
        <taxon>Sporadotrichida</taxon>
        <taxon>Halteriidae</taxon>
        <taxon>Halteria</taxon>
    </lineage>
</organism>
<gene>
    <name evidence="1" type="ORF">FGO68_gene15430</name>
</gene>
<dbReference type="EMBL" id="RRYP01015600">
    <property type="protein sequence ID" value="TNV75437.1"/>
    <property type="molecule type" value="Genomic_DNA"/>
</dbReference>
<reference evidence="1" key="1">
    <citation type="submission" date="2019-06" db="EMBL/GenBank/DDBJ databases">
        <authorList>
            <person name="Zheng W."/>
        </authorList>
    </citation>
    <scope>NUCLEOTIDE SEQUENCE</scope>
    <source>
        <strain evidence="1">QDHG01</strain>
    </source>
</reference>
<comment type="caution">
    <text evidence="1">The sequence shown here is derived from an EMBL/GenBank/DDBJ whole genome shotgun (WGS) entry which is preliminary data.</text>
</comment>